<evidence type="ECO:0000256" key="1">
    <source>
        <dbReference type="ARBA" id="ARBA00000085"/>
    </source>
</evidence>
<dbReference type="FunFam" id="3.30.565.10:FF:000010">
    <property type="entry name" value="Sensor histidine kinase RcsC"/>
    <property type="match status" value="1"/>
</dbReference>
<dbReference type="SUPFAM" id="SSF52172">
    <property type="entry name" value="CheY-like"/>
    <property type="match status" value="1"/>
</dbReference>
<accession>A0AAJ4RBP6</accession>
<evidence type="ECO:0000313" key="21">
    <source>
        <dbReference type="Proteomes" id="UP000298805"/>
    </source>
</evidence>
<evidence type="ECO:0000256" key="12">
    <source>
        <dbReference type="ARBA" id="ARBA00023012"/>
    </source>
</evidence>
<evidence type="ECO:0000256" key="2">
    <source>
        <dbReference type="ARBA" id="ARBA00004651"/>
    </source>
</evidence>
<keyword evidence="21" id="KW-1185">Reference proteome</keyword>
<proteinExistence type="predicted"/>
<dbReference type="Pfam" id="PF00072">
    <property type="entry name" value="Response_reg"/>
    <property type="match status" value="1"/>
</dbReference>
<dbReference type="Pfam" id="PF02518">
    <property type="entry name" value="HATPase_c"/>
    <property type="match status" value="1"/>
</dbReference>
<feature type="transmembrane region" description="Helical" evidence="15">
    <location>
        <begin position="6"/>
        <end position="29"/>
    </location>
</feature>
<dbReference type="GO" id="GO:0000155">
    <property type="term" value="F:phosphorelay sensor kinase activity"/>
    <property type="evidence" value="ECO:0007669"/>
    <property type="project" value="InterPro"/>
</dbReference>
<dbReference type="InterPro" id="IPR036890">
    <property type="entry name" value="HATPase_C_sf"/>
</dbReference>
<evidence type="ECO:0000313" key="19">
    <source>
        <dbReference type="EMBL" id="ROR39358.1"/>
    </source>
</evidence>
<dbReference type="CDD" id="cd00082">
    <property type="entry name" value="HisKA"/>
    <property type="match status" value="1"/>
</dbReference>
<dbReference type="GO" id="GO:0005524">
    <property type="term" value="F:ATP binding"/>
    <property type="evidence" value="ECO:0007669"/>
    <property type="project" value="UniProtKB-KW"/>
</dbReference>
<reference evidence="19 20" key="2">
    <citation type="submission" date="2018-11" db="EMBL/GenBank/DDBJ databases">
        <title>Genomic Encyclopedia of Type Strains, Phase IV (KMG-IV): sequencing the most valuable type-strain genomes for metagenomic binning, comparative biology and taxonomic classification.</title>
        <authorList>
            <person name="Goeker M."/>
        </authorList>
    </citation>
    <scope>NUCLEOTIDE SEQUENCE [LARGE SCALE GENOMIC DNA]</scope>
    <source>
        <strain evidence="19 20">DSM 27783</strain>
    </source>
</reference>
<evidence type="ECO:0000256" key="11">
    <source>
        <dbReference type="ARBA" id="ARBA00022989"/>
    </source>
</evidence>
<keyword evidence="6" id="KW-0808">Transferase</keyword>
<evidence type="ECO:0000256" key="15">
    <source>
        <dbReference type="SAM" id="Phobius"/>
    </source>
</evidence>
<dbReference type="InterPro" id="IPR003661">
    <property type="entry name" value="HisK_dim/P_dom"/>
</dbReference>
<dbReference type="PRINTS" id="PR00344">
    <property type="entry name" value="BCTRLSENSOR"/>
</dbReference>
<dbReference type="PANTHER" id="PTHR45339">
    <property type="entry name" value="HYBRID SIGNAL TRANSDUCTION HISTIDINE KINASE J"/>
    <property type="match status" value="1"/>
</dbReference>
<organism evidence="19 20">
    <name type="scientific">Caminibacter pacificus</name>
    <dbReference type="NCBI Taxonomy" id="1424653"/>
    <lineage>
        <taxon>Bacteria</taxon>
        <taxon>Pseudomonadati</taxon>
        <taxon>Campylobacterota</taxon>
        <taxon>Epsilonproteobacteria</taxon>
        <taxon>Nautiliales</taxon>
        <taxon>Nautiliaceae</taxon>
        <taxon>Caminibacter</taxon>
    </lineage>
</organism>
<gene>
    <name evidence="18" type="ORF">C6V80_07265</name>
    <name evidence="19" type="ORF">EDC58_1298</name>
</gene>
<comment type="catalytic activity">
    <reaction evidence="1">
        <text>ATP + protein L-histidine = ADP + protein N-phospho-L-histidine.</text>
        <dbReference type="EC" id="2.7.13.3"/>
    </reaction>
</comment>
<dbReference type="InterPro" id="IPR011006">
    <property type="entry name" value="CheY-like_superfamily"/>
</dbReference>
<keyword evidence="8" id="KW-0547">Nucleotide-binding</keyword>
<feature type="modified residue" description="4-aspartylphosphate" evidence="14">
    <location>
        <position position="820"/>
    </location>
</feature>
<dbReference type="SMART" id="SM00448">
    <property type="entry name" value="REC"/>
    <property type="match status" value="1"/>
</dbReference>
<dbReference type="SMART" id="SM00388">
    <property type="entry name" value="HisKA"/>
    <property type="match status" value="1"/>
</dbReference>
<evidence type="ECO:0000259" key="17">
    <source>
        <dbReference type="PROSITE" id="PS50110"/>
    </source>
</evidence>
<dbReference type="Proteomes" id="UP000298805">
    <property type="component" value="Chromosome"/>
</dbReference>
<dbReference type="SUPFAM" id="SSF47384">
    <property type="entry name" value="Homodimeric domain of signal transducing histidine kinase"/>
    <property type="match status" value="1"/>
</dbReference>
<dbReference type="AlphaFoldDB" id="A0AAJ4RBP6"/>
<evidence type="ECO:0000313" key="20">
    <source>
        <dbReference type="Proteomes" id="UP000272781"/>
    </source>
</evidence>
<dbReference type="InterPro" id="IPR001789">
    <property type="entry name" value="Sig_transdc_resp-reg_receiver"/>
</dbReference>
<dbReference type="InterPro" id="IPR003594">
    <property type="entry name" value="HATPase_dom"/>
</dbReference>
<keyword evidence="5 14" id="KW-0597">Phosphoprotein</keyword>
<feature type="transmembrane region" description="Helical" evidence="15">
    <location>
        <begin position="310"/>
        <end position="330"/>
    </location>
</feature>
<protein>
    <recommendedName>
        <fullName evidence="3">histidine kinase</fullName>
        <ecNumber evidence="3">2.7.13.3</ecNumber>
    </recommendedName>
</protein>
<comment type="subcellular location">
    <subcellularLocation>
        <location evidence="2">Cell membrane</location>
        <topology evidence="2">Multi-pass membrane protein</topology>
    </subcellularLocation>
</comment>
<reference evidence="21" key="1">
    <citation type="submission" date="2018-03" db="EMBL/GenBank/DDBJ databases">
        <title>A comparative analysis of the Nautiliaceae.</title>
        <authorList>
            <person name="Grosche A."/>
            <person name="Smedile F."/>
            <person name="Vetriani C."/>
        </authorList>
    </citation>
    <scope>NUCLEOTIDE SEQUENCE [LARGE SCALE GENOMIC DNA]</scope>
    <source>
        <strain evidence="21">TB6</strain>
    </source>
</reference>
<dbReference type="EMBL" id="RJVK01000003">
    <property type="protein sequence ID" value="ROR39358.1"/>
    <property type="molecule type" value="Genomic_DNA"/>
</dbReference>
<evidence type="ECO:0000256" key="6">
    <source>
        <dbReference type="ARBA" id="ARBA00022679"/>
    </source>
</evidence>
<dbReference type="Gene3D" id="3.40.50.2300">
    <property type="match status" value="1"/>
</dbReference>
<evidence type="ECO:0000256" key="3">
    <source>
        <dbReference type="ARBA" id="ARBA00012438"/>
    </source>
</evidence>
<dbReference type="PROSITE" id="PS50109">
    <property type="entry name" value="HIS_KIN"/>
    <property type="match status" value="1"/>
</dbReference>
<dbReference type="CDD" id="cd16922">
    <property type="entry name" value="HATPase_EvgS-ArcB-TorS-like"/>
    <property type="match status" value="1"/>
</dbReference>
<dbReference type="EC" id="2.7.13.3" evidence="3"/>
<reference evidence="18" key="3">
    <citation type="submission" date="2019-06" db="EMBL/GenBank/DDBJ databases">
        <title>A comparative analysis of the Nautiliaceae.</title>
        <authorList>
            <person name="Grosche A."/>
            <person name="Smedile F."/>
            <person name="Vetriani C."/>
        </authorList>
    </citation>
    <scope>NUCLEOTIDE SEQUENCE</scope>
    <source>
        <strain evidence="18">TB6</strain>
    </source>
</reference>
<dbReference type="EMBL" id="CP027432">
    <property type="protein sequence ID" value="QCI28770.1"/>
    <property type="molecule type" value="Genomic_DNA"/>
</dbReference>
<evidence type="ECO:0000259" key="16">
    <source>
        <dbReference type="PROSITE" id="PS50109"/>
    </source>
</evidence>
<dbReference type="InterPro" id="IPR004358">
    <property type="entry name" value="Sig_transdc_His_kin-like_C"/>
</dbReference>
<dbReference type="SMART" id="SM00387">
    <property type="entry name" value="HATPase_c"/>
    <property type="match status" value="1"/>
</dbReference>
<keyword evidence="9 19" id="KW-0418">Kinase</keyword>
<evidence type="ECO:0000256" key="5">
    <source>
        <dbReference type="ARBA" id="ARBA00022553"/>
    </source>
</evidence>
<dbReference type="Pfam" id="PF00512">
    <property type="entry name" value="HisKA"/>
    <property type="match status" value="1"/>
</dbReference>
<dbReference type="RefSeq" id="WP_123352693.1">
    <property type="nucleotide sequence ID" value="NZ_CP027432.2"/>
</dbReference>
<name>A0AAJ4RBP6_9BACT</name>
<dbReference type="PANTHER" id="PTHR45339:SF1">
    <property type="entry name" value="HYBRID SIGNAL TRANSDUCTION HISTIDINE KINASE J"/>
    <property type="match status" value="1"/>
</dbReference>
<dbReference type="Proteomes" id="UP000272781">
    <property type="component" value="Unassembled WGS sequence"/>
</dbReference>
<evidence type="ECO:0000256" key="7">
    <source>
        <dbReference type="ARBA" id="ARBA00022692"/>
    </source>
</evidence>
<dbReference type="FunFam" id="1.10.287.130:FF:000003">
    <property type="entry name" value="Histidine kinase"/>
    <property type="match status" value="1"/>
</dbReference>
<keyword evidence="10" id="KW-0067">ATP-binding</keyword>
<keyword evidence="13 15" id="KW-0472">Membrane</keyword>
<evidence type="ECO:0000313" key="18">
    <source>
        <dbReference type="EMBL" id="QCI28770.1"/>
    </source>
</evidence>
<dbReference type="InterPro" id="IPR005467">
    <property type="entry name" value="His_kinase_dom"/>
</dbReference>
<dbReference type="SUPFAM" id="SSF55874">
    <property type="entry name" value="ATPase domain of HSP90 chaperone/DNA topoisomerase II/histidine kinase"/>
    <property type="match status" value="1"/>
</dbReference>
<feature type="domain" description="Histidine kinase" evidence="16">
    <location>
        <begin position="400"/>
        <end position="622"/>
    </location>
</feature>
<evidence type="ECO:0000256" key="10">
    <source>
        <dbReference type="ARBA" id="ARBA00022840"/>
    </source>
</evidence>
<feature type="domain" description="Response regulatory" evidence="17">
    <location>
        <begin position="769"/>
        <end position="890"/>
    </location>
</feature>
<evidence type="ECO:0000256" key="14">
    <source>
        <dbReference type="PROSITE-ProRule" id="PRU00169"/>
    </source>
</evidence>
<evidence type="ECO:0000256" key="4">
    <source>
        <dbReference type="ARBA" id="ARBA00022475"/>
    </source>
</evidence>
<dbReference type="GO" id="GO:0005886">
    <property type="term" value="C:plasma membrane"/>
    <property type="evidence" value="ECO:0007669"/>
    <property type="project" value="UniProtKB-SubCell"/>
</dbReference>
<evidence type="ECO:0000256" key="13">
    <source>
        <dbReference type="ARBA" id="ARBA00023136"/>
    </source>
</evidence>
<keyword evidence="7 15" id="KW-0812">Transmembrane</keyword>
<sequence length="1035" mass="118679">MKGSLLRLISLAIFVPTLILMLISGYFLYQNFTKYQKVQESIKYLQLAERLEKMLVYLGQERGVSSIYSVSKGQYPNSKKLIKQKRMLFSQSIEEMKKFINENPDFYNIVQPILNMTNRLPIVRKKIDSFKENYIKKYFFNYYTVLEKLILDTQAKIFKHFPEEIKKTYEIKFPFEKIIAYSGIVRGVGSYYITADIPMSEDIYKKVFLNYYHSKNILPIKLLSEKDQAMYNSKNFKKTEKDIQTIIFYLQQANNEYYLTDNFNGYPIDSIDYFNLFTKRINYFQKTIADLNTLVNQQLNQITTNATKNLIINLAIFLLGVLIFIIGLYIQKLIKAHIQELSELLTSLSPITGETTKIDVGSAQGLHKAVETVENAIKITQESIKKAEEATKAKSLFLANMSHEIRTPLNGILGFLEMLRTTSLSPEQEDYVNTIEQSAKNLLQIVNNILDVSKIESNKVTLEEIDFKAIDEFENTLELFSTPCAQKNIQYVAEISPNIPKTLKGDILKIKEILQNLISNAVKFTHPEGLISVKIKLQDIVNDKAKIYFEVKDSGIGLSEEQKEKIFEAFAQADESVTRKYGGTGLGLTIVKNYIEMMGGKIDVESEINKGSKFFFTLELPIVDKDPRYKRNTFSNLTFAILNTYKDTLRKDYSLEYLNYFGAAKIGFNNAPELRKIMDNEKINGIIVFVEESDKEEIEKLINIGLPIITISSYSQKEFINTIKPQFDVYDPNVPSKTFKFLRDVAEEKFVKTTKTTTKATEKPLYKLRALIAEDNPINLKLLQTTLKSMGIQTDTAENGLIAFNKYSMNPEKYDVIFMDVQMPVMDGVEATQEILEFEKEEGIPHTPIIAVTANVLKGDRERFLGAGMDDYISKPIEKKELQRVLEKIQQHNYSFESPENEQTVETQEEIEEIKVEPTVNLQTTAPTKEKIIVATESPFLASYFKNVLDFDFETASNVKQLTTKLDPNAKNILLIEEDFNNADLNNLLKIVKAEVPNVKIIIIGETENEFADDIISDLNPENIKSTIKRLSNAE</sequence>
<keyword evidence="4" id="KW-1003">Cell membrane</keyword>
<dbReference type="InterPro" id="IPR036097">
    <property type="entry name" value="HisK_dim/P_sf"/>
</dbReference>
<dbReference type="Gene3D" id="3.30.565.10">
    <property type="entry name" value="Histidine kinase-like ATPase, C-terminal domain"/>
    <property type="match status" value="1"/>
</dbReference>
<dbReference type="PROSITE" id="PS50110">
    <property type="entry name" value="RESPONSE_REGULATORY"/>
    <property type="match status" value="1"/>
</dbReference>
<evidence type="ECO:0000256" key="9">
    <source>
        <dbReference type="ARBA" id="ARBA00022777"/>
    </source>
</evidence>
<dbReference type="Gene3D" id="1.10.287.130">
    <property type="match status" value="1"/>
</dbReference>
<keyword evidence="12" id="KW-0902">Two-component regulatory system</keyword>
<dbReference type="CDD" id="cd17546">
    <property type="entry name" value="REC_hyHK_CKI1_RcsC-like"/>
    <property type="match status" value="1"/>
</dbReference>
<keyword evidence="11 15" id="KW-1133">Transmembrane helix</keyword>
<evidence type="ECO:0000256" key="8">
    <source>
        <dbReference type="ARBA" id="ARBA00022741"/>
    </source>
</evidence>